<dbReference type="EC" id="2.7.4.3" evidence="5 7"/>
<dbReference type="NCBIfam" id="NF011100">
    <property type="entry name" value="PRK14527.1"/>
    <property type="match status" value="1"/>
</dbReference>
<dbReference type="SUPFAM" id="SSF52540">
    <property type="entry name" value="P-loop containing nucleoside triphosphate hydrolases"/>
    <property type="match status" value="1"/>
</dbReference>
<feature type="binding site" evidence="5">
    <location>
        <position position="36"/>
    </location>
    <ligand>
        <name>AMP</name>
        <dbReference type="ChEBI" id="CHEBI:456215"/>
    </ligand>
</feature>
<comment type="subcellular location">
    <subcellularLocation>
        <location evidence="5 7">Cytoplasm</location>
    </subcellularLocation>
</comment>
<feature type="binding site" evidence="5">
    <location>
        <begin position="132"/>
        <end position="133"/>
    </location>
    <ligand>
        <name>ATP</name>
        <dbReference type="ChEBI" id="CHEBI:30616"/>
    </ligand>
</feature>
<dbReference type="PANTHER" id="PTHR23359">
    <property type="entry name" value="NUCLEOTIDE KINASE"/>
    <property type="match status" value="1"/>
</dbReference>
<dbReference type="GO" id="GO:0004017">
    <property type="term" value="F:AMP kinase activity"/>
    <property type="evidence" value="ECO:0007669"/>
    <property type="project" value="UniProtKB-UniRule"/>
</dbReference>
<comment type="function">
    <text evidence="5">Catalyzes the reversible transfer of the terminal phosphate group between ATP and AMP. Plays an important role in cellular energy homeostasis and in adenine nucleotide metabolism.</text>
</comment>
<dbReference type="InterPro" id="IPR033690">
    <property type="entry name" value="Adenylat_kinase_CS"/>
</dbReference>
<comment type="pathway">
    <text evidence="5">Purine metabolism; AMP biosynthesis via salvage pathway; AMP from ADP: step 1/1.</text>
</comment>
<evidence type="ECO:0000256" key="2">
    <source>
        <dbReference type="ARBA" id="ARBA00022727"/>
    </source>
</evidence>
<dbReference type="HAMAP" id="MF_00235">
    <property type="entry name" value="Adenylate_kinase_Adk"/>
    <property type="match status" value="1"/>
</dbReference>
<dbReference type="NCBIfam" id="TIGR01351">
    <property type="entry name" value="adk"/>
    <property type="match status" value="1"/>
</dbReference>
<name>A0AAU7KF23_9GAMM</name>
<dbReference type="PRINTS" id="PR00094">
    <property type="entry name" value="ADENYLTKNASE"/>
</dbReference>
<dbReference type="Pfam" id="PF00406">
    <property type="entry name" value="ADK"/>
    <property type="match status" value="1"/>
</dbReference>
<evidence type="ECO:0000256" key="3">
    <source>
        <dbReference type="ARBA" id="ARBA00022741"/>
    </source>
</evidence>
<comment type="domain">
    <text evidence="5">Consists of three domains, a large central CORE domain and two small peripheral domains, NMPbind and LID, which undergo movements during catalysis. The LID domain closes over the site of phosphoryl transfer upon ATP binding. Assembling and dissambling the active center during each catalytic cycle provides an effective means to prevent ATP hydrolysis.</text>
</comment>
<dbReference type="GO" id="GO:0005737">
    <property type="term" value="C:cytoplasm"/>
    <property type="evidence" value="ECO:0007669"/>
    <property type="project" value="UniProtKB-SubCell"/>
</dbReference>
<comment type="subunit">
    <text evidence="5 7">Monomer.</text>
</comment>
<dbReference type="FunFam" id="3.40.50.300:FF:000106">
    <property type="entry name" value="Adenylate kinase mitochondrial"/>
    <property type="match status" value="1"/>
</dbReference>
<dbReference type="Pfam" id="PF05191">
    <property type="entry name" value="ADK_lid"/>
    <property type="match status" value="1"/>
</dbReference>
<feature type="region of interest" description="LID" evidence="5">
    <location>
        <begin position="122"/>
        <end position="159"/>
    </location>
</feature>
<evidence type="ECO:0000256" key="5">
    <source>
        <dbReference type="HAMAP-Rule" id="MF_00235"/>
    </source>
</evidence>
<dbReference type="RefSeq" id="WP_222516010.1">
    <property type="nucleotide sequence ID" value="NZ_CP098827.1"/>
</dbReference>
<dbReference type="NCBIfam" id="NF001381">
    <property type="entry name" value="PRK00279.1-3"/>
    <property type="match status" value="1"/>
</dbReference>
<keyword evidence="5" id="KW-0963">Cytoplasm</keyword>
<feature type="binding site" evidence="5">
    <location>
        <position position="203"/>
    </location>
    <ligand>
        <name>ATP</name>
        <dbReference type="ChEBI" id="CHEBI:30616"/>
    </ligand>
</feature>
<feature type="binding site" evidence="5">
    <location>
        <begin position="85"/>
        <end position="88"/>
    </location>
    <ligand>
        <name>AMP</name>
        <dbReference type="ChEBI" id="CHEBI:456215"/>
    </ligand>
</feature>
<dbReference type="AlphaFoldDB" id="A0AAU7KF23"/>
<dbReference type="Gene3D" id="3.40.50.300">
    <property type="entry name" value="P-loop containing nucleotide triphosphate hydrolases"/>
    <property type="match status" value="1"/>
</dbReference>
<keyword evidence="2 5" id="KW-0545">Nucleotide biosynthesis</keyword>
<dbReference type="EMBL" id="CP098827">
    <property type="protein sequence ID" value="XBO70262.1"/>
    <property type="molecule type" value="Genomic_DNA"/>
</dbReference>
<keyword evidence="3 5" id="KW-0547">Nucleotide-binding</keyword>
<reference evidence="9" key="1">
    <citation type="submission" date="2022-06" db="EMBL/GenBank/DDBJ databases">
        <title>A novel DMS-producing enzyme.</title>
        <authorList>
            <person name="Zhang Y."/>
        </authorList>
    </citation>
    <scope>NUCLEOTIDE SEQUENCE</scope>
    <source>
        <strain evidence="9">RT37</strain>
    </source>
</reference>
<evidence type="ECO:0000256" key="4">
    <source>
        <dbReference type="ARBA" id="ARBA00022777"/>
    </source>
</evidence>
<dbReference type="InterPro" id="IPR007862">
    <property type="entry name" value="Adenylate_kinase_lid-dom"/>
</dbReference>
<feature type="binding site" evidence="5">
    <location>
        <position position="156"/>
    </location>
    <ligand>
        <name>AMP</name>
        <dbReference type="ChEBI" id="CHEBI:456215"/>
    </ligand>
</feature>
<protein>
    <recommendedName>
        <fullName evidence="5 7">Adenylate kinase</fullName>
        <shortName evidence="5">AK</shortName>
        <ecNumber evidence="5 7">2.7.4.3</ecNumber>
    </recommendedName>
    <alternativeName>
        <fullName evidence="5">ATP-AMP transphosphorylase</fullName>
    </alternativeName>
    <alternativeName>
        <fullName evidence="5">ATP:AMP phosphotransferase</fullName>
    </alternativeName>
    <alternativeName>
        <fullName evidence="5">Adenylate monophosphate kinase</fullName>
    </alternativeName>
</protein>
<feature type="binding site" evidence="5">
    <location>
        <position position="123"/>
    </location>
    <ligand>
        <name>ATP</name>
        <dbReference type="ChEBI" id="CHEBI:30616"/>
    </ligand>
</feature>
<dbReference type="CDD" id="cd01428">
    <property type="entry name" value="ADK"/>
    <property type="match status" value="1"/>
</dbReference>
<keyword evidence="4 5" id="KW-0418">Kinase</keyword>
<dbReference type="NCBIfam" id="NF001379">
    <property type="entry name" value="PRK00279.1-1"/>
    <property type="match status" value="1"/>
</dbReference>
<keyword evidence="1 5" id="KW-0808">Transferase</keyword>
<sequence>MRLILLGAPGAGKGTQAQFICERYDIPQISTGDMLRAAVKEGSELGLKVKEIMTTGGLVSDDIIIALVKERITQPDCANGFLFDGFPRTIPQADAMKEGGVKIDHVLEIAVADEEIVNRLAGRRVHPASGRVYHVDHNPPKEDGKDDVTGEALVQRDDDRENTVRNRLSVYHEQTEPLVGYYQQWAQQAPEDAPRYHRVEGVGSVDDITRQVREALEG</sequence>
<feature type="binding site" evidence="5">
    <location>
        <position position="167"/>
    </location>
    <ligand>
        <name>AMP</name>
        <dbReference type="ChEBI" id="CHEBI:456215"/>
    </ligand>
</feature>
<feature type="binding site" evidence="5">
    <location>
        <begin position="57"/>
        <end position="59"/>
    </location>
    <ligand>
        <name>AMP</name>
        <dbReference type="ChEBI" id="CHEBI:456215"/>
    </ligand>
</feature>
<evidence type="ECO:0000259" key="8">
    <source>
        <dbReference type="Pfam" id="PF05191"/>
    </source>
</evidence>
<organism evidence="9">
    <name type="scientific">Halomonas sp. RT37</name>
    <dbReference type="NCBI Taxonomy" id="2950872"/>
    <lineage>
        <taxon>Bacteria</taxon>
        <taxon>Pseudomonadati</taxon>
        <taxon>Pseudomonadota</taxon>
        <taxon>Gammaproteobacteria</taxon>
        <taxon>Oceanospirillales</taxon>
        <taxon>Halomonadaceae</taxon>
        <taxon>Halomonas</taxon>
    </lineage>
</organism>
<comment type="caution">
    <text evidence="5">Lacks conserved residue(s) required for the propagation of feature annotation.</text>
</comment>
<evidence type="ECO:0000256" key="6">
    <source>
        <dbReference type="RuleBase" id="RU003330"/>
    </source>
</evidence>
<feature type="domain" description="Adenylate kinase active site lid" evidence="8">
    <location>
        <begin position="123"/>
        <end position="158"/>
    </location>
</feature>
<comment type="catalytic activity">
    <reaction evidence="5 7">
        <text>AMP + ATP = 2 ADP</text>
        <dbReference type="Rhea" id="RHEA:12973"/>
        <dbReference type="ChEBI" id="CHEBI:30616"/>
        <dbReference type="ChEBI" id="CHEBI:456215"/>
        <dbReference type="ChEBI" id="CHEBI:456216"/>
        <dbReference type="EC" id="2.7.4.3"/>
    </reaction>
</comment>
<dbReference type="GO" id="GO:0044209">
    <property type="term" value="P:AMP salvage"/>
    <property type="evidence" value="ECO:0007669"/>
    <property type="project" value="UniProtKB-UniRule"/>
</dbReference>
<feature type="binding site" evidence="5">
    <location>
        <begin position="10"/>
        <end position="15"/>
    </location>
    <ligand>
        <name>ATP</name>
        <dbReference type="ChEBI" id="CHEBI:30616"/>
    </ligand>
</feature>
<feature type="binding site" evidence="5">
    <location>
        <position position="31"/>
    </location>
    <ligand>
        <name>AMP</name>
        <dbReference type="ChEBI" id="CHEBI:456215"/>
    </ligand>
</feature>
<dbReference type="NCBIfam" id="NF001380">
    <property type="entry name" value="PRK00279.1-2"/>
    <property type="match status" value="1"/>
</dbReference>
<accession>A0AAU7KF23</accession>
<evidence type="ECO:0000256" key="7">
    <source>
        <dbReference type="RuleBase" id="RU003331"/>
    </source>
</evidence>
<evidence type="ECO:0000313" key="9">
    <source>
        <dbReference type="EMBL" id="XBO70262.1"/>
    </source>
</evidence>
<dbReference type="InterPro" id="IPR006259">
    <property type="entry name" value="Adenyl_kin_sub"/>
</dbReference>
<feature type="region of interest" description="NMP" evidence="5">
    <location>
        <begin position="30"/>
        <end position="59"/>
    </location>
</feature>
<feature type="binding site" evidence="5">
    <location>
        <position position="92"/>
    </location>
    <ligand>
        <name>AMP</name>
        <dbReference type="ChEBI" id="CHEBI:456215"/>
    </ligand>
</feature>
<keyword evidence="5 7" id="KW-0067">ATP-binding</keyword>
<gene>
    <name evidence="5 9" type="primary">adk</name>
    <name evidence="9" type="ORF">NFG58_16810</name>
</gene>
<dbReference type="InterPro" id="IPR027417">
    <property type="entry name" value="P-loop_NTPase"/>
</dbReference>
<dbReference type="PROSITE" id="PS00113">
    <property type="entry name" value="ADENYLATE_KINASE"/>
    <property type="match status" value="1"/>
</dbReference>
<evidence type="ECO:0000256" key="1">
    <source>
        <dbReference type="ARBA" id="ARBA00022679"/>
    </source>
</evidence>
<comment type="similarity">
    <text evidence="5 6">Belongs to the adenylate kinase family.</text>
</comment>
<dbReference type="InterPro" id="IPR000850">
    <property type="entry name" value="Adenylat/UMP-CMP_kin"/>
</dbReference>
<proteinExistence type="inferred from homology"/>
<dbReference type="GO" id="GO:0005524">
    <property type="term" value="F:ATP binding"/>
    <property type="evidence" value="ECO:0007669"/>
    <property type="project" value="UniProtKB-UniRule"/>
</dbReference>